<sequence>MDDDLLLDLARLAADGVHAPDAMPFTTPWTRGTPLEVARSVLAYQWSARASVSPERFAIELAVVRARPDADGGDEVLGVQALMATDFAVTRVVETGSWLGRRHQGRGVGRRMRQAVLHLAFAGLGAESAVTTAFADNAASNGVTRALGYAPDGVDVVAREGKAAVSQRYRLAREAWEARTDRPAVSIEGLGPVRVLLGLDAPRDA</sequence>
<dbReference type="GO" id="GO:0005737">
    <property type="term" value="C:cytoplasm"/>
    <property type="evidence" value="ECO:0007669"/>
    <property type="project" value="TreeGrafter"/>
</dbReference>
<dbReference type="InterPro" id="IPR051908">
    <property type="entry name" value="Ribosomal_N-acetyltransferase"/>
</dbReference>
<proteinExistence type="predicted"/>
<name>A0A6M5UNJ7_9MICO</name>
<organism evidence="2 3">
    <name type="scientific">Cellulosimicrobium protaetiae</name>
    <dbReference type="NCBI Taxonomy" id="2587808"/>
    <lineage>
        <taxon>Bacteria</taxon>
        <taxon>Bacillati</taxon>
        <taxon>Actinomycetota</taxon>
        <taxon>Actinomycetes</taxon>
        <taxon>Micrococcales</taxon>
        <taxon>Promicromonosporaceae</taxon>
        <taxon>Cellulosimicrobium</taxon>
    </lineage>
</organism>
<dbReference type="KEGG" id="cprt:FIC82_012725"/>
<evidence type="ECO:0000313" key="2">
    <source>
        <dbReference type="EMBL" id="QJW38459.1"/>
    </source>
</evidence>
<dbReference type="GO" id="GO:0008999">
    <property type="term" value="F:protein-N-terminal-alanine acetyltransferase activity"/>
    <property type="evidence" value="ECO:0007669"/>
    <property type="project" value="TreeGrafter"/>
</dbReference>
<dbReference type="InterPro" id="IPR016181">
    <property type="entry name" value="Acyl_CoA_acyltransferase"/>
</dbReference>
<dbReference type="Pfam" id="PF13302">
    <property type="entry name" value="Acetyltransf_3"/>
    <property type="match status" value="1"/>
</dbReference>
<accession>A0A6M5UNJ7</accession>
<gene>
    <name evidence="2" type="ORF">FIC82_012725</name>
</gene>
<feature type="domain" description="N-acetyltransferase" evidence="1">
    <location>
        <begin position="8"/>
        <end position="149"/>
    </location>
</feature>
<dbReference type="GO" id="GO:1990189">
    <property type="term" value="F:protein N-terminal-serine acetyltransferase activity"/>
    <property type="evidence" value="ECO:0007669"/>
    <property type="project" value="TreeGrafter"/>
</dbReference>
<dbReference type="Gene3D" id="3.40.630.30">
    <property type="match status" value="1"/>
</dbReference>
<evidence type="ECO:0000259" key="1">
    <source>
        <dbReference type="Pfam" id="PF13302"/>
    </source>
</evidence>
<dbReference type="PANTHER" id="PTHR43441:SF11">
    <property type="entry name" value="RIBOSOMAL-PROTEIN-SERINE ACETYLTRANSFERASE"/>
    <property type="match status" value="1"/>
</dbReference>
<dbReference type="AlphaFoldDB" id="A0A6M5UNJ7"/>
<dbReference type="SUPFAM" id="SSF55729">
    <property type="entry name" value="Acyl-CoA N-acyltransferases (Nat)"/>
    <property type="match status" value="1"/>
</dbReference>
<dbReference type="Proteomes" id="UP000451354">
    <property type="component" value="Chromosome"/>
</dbReference>
<dbReference type="EMBL" id="CP052757">
    <property type="protein sequence ID" value="QJW38459.1"/>
    <property type="molecule type" value="Genomic_DNA"/>
</dbReference>
<dbReference type="PANTHER" id="PTHR43441">
    <property type="entry name" value="RIBOSOMAL-PROTEIN-SERINE ACETYLTRANSFERASE"/>
    <property type="match status" value="1"/>
</dbReference>
<dbReference type="InterPro" id="IPR000182">
    <property type="entry name" value="GNAT_dom"/>
</dbReference>
<reference evidence="2 3" key="1">
    <citation type="journal article" date="2022" name="Int. J. Syst. Evol. Microbiol.">
        <title>Cellulosimicrobium protaetiae sp. nov., isolated from the gut of the larva of Protaetia brevitarsis seulensis.</title>
        <authorList>
            <person name="Le Han H."/>
            <person name="Nguyen T.T.H."/>
            <person name="Li Z."/>
            <person name="Shin N.R."/>
            <person name="Kim S.G."/>
        </authorList>
    </citation>
    <scope>NUCLEOTIDE SEQUENCE [LARGE SCALE GENOMIC DNA]</scope>
    <source>
        <strain evidence="2 3">BI34</strain>
    </source>
</reference>
<evidence type="ECO:0000313" key="3">
    <source>
        <dbReference type="Proteomes" id="UP000451354"/>
    </source>
</evidence>
<protein>
    <submittedName>
        <fullName evidence="2">GNAT family N-acetyltransferase</fullName>
    </submittedName>
</protein>
<keyword evidence="3" id="KW-1185">Reference proteome</keyword>